<feature type="compositionally biased region" description="Basic residues" evidence="5">
    <location>
        <begin position="396"/>
        <end position="421"/>
    </location>
</feature>
<comment type="caution">
    <text evidence="7">The sequence shown here is derived from an EMBL/GenBank/DDBJ whole genome shotgun (WGS) entry which is preliminary data.</text>
</comment>
<keyword evidence="4" id="KW-0539">Nucleus</keyword>
<name>A0AAN7BJY7_9PEZI</name>
<evidence type="ECO:0000313" key="7">
    <source>
        <dbReference type="EMBL" id="KAK4224681.1"/>
    </source>
</evidence>
<evidence type="ECO:0000256" key="4">
    <source>
        <dbReference type="ARBA" id="ARBA00023242"/>
    </source>
</evidence>
<dbReference type="InterPro" id="IPR050987">
    <property type="entry name" value="AtrR-like"/>
</dbReference>
<evidence type="ECO:0000313" key="8">
    <source>
        <dbReference type="Proteomes" id="UP001301958"/>
    </source>
</evidence>
<dbReference type="InterPro" id="IPR036864">
    <property type="entry name" value="Zn2-C6_fun-type_DNA-bd_sf"/>
</dbReference>
<dbReference type="PROSITE" id="PS00463">
    <property type="entry name" value="ZN2_CY6_FUNGAL_1"/>
    <property type="match status" value="1"/>
</dbReference>
<dbReference type="Pfam" id="PF00172">
    <property type="entry name" value="Zn_clus"/>
    <property type="match status" value="1"/>
</dbReference>
<dbReference type="AlphaFoldDB" id="A0AAN7BJY7"/>
<reference evidence="7" key="2">
    <citation type="submission" date="2023-05" db="EMBL/GenBank/DDBJ databases">
        <authorList>
            <consortium name="Lawrence Berkeley National Laboratory"/>
            <person name="Steindorff A."/>
            <person name="Hensen N."/>
            <person name="Bonometti L."/>
            <person name="Westerberg I."/>
            <person name="Brannstrom I.O."/>
            <person name="Guillou S."/>
            <person name="Cros-Aarteil S."/>
            <person name="Calhoun S."/>
            <person name="Haridas S."/>
            <person name="Kuo A."/>
            <person name="Mondo S."/>
            <person name="Pangilinan J."/>
            <person name="Riley R."/>
            <person name="Labutti K."/>
            <person name="Andreopoulos B."/>
            <person name="Lipzen A."/>
            <person name="Chen C."/>
            <person name="Yanf M."/>
            <person name="Daum C."/>
            <person name="Ng V."/>
            <person name="Clum A."/>
            <person name="Ohm R."/>
            <person name="Martin F."/>
            <person name="Silar P."/>
            <person name="Natvig D."/>
            <person name="Lalanne C."/>
            <person name="Gautier V."/>
            <person name="Ament-Velasquez S.L."/>
            <person name="Kruys A."/>
            <person name="Hutchinson M.I."/>
            <person name="Powell A.J."/>
            <person name="Barry K."/>
            <person name="Miller A.N."/>
            <person name="Grigoriev I.V."/>
            <person name="Debuchy R."/>
            <person name="Gladieux P."/>
            <person name="Thoren M.H."/>
            <person name="Johannesson H."/>
        </authorList>
    </citation>
    <scope>NUCLEOTIDE SEQUENCE</scope>
    <source>
        <strain evidence="7">CBS 990.96</strain>
    </source>
</reference>
<evidence type="ECO:0000256" key="5">
    <source>
        <dbReference type="SAM" id="MobiDB-lite"/>
    </source>
</evidence>
<accession>A0AAN7BJY7</accession>
<proteinExistence type="predicted"/>
<dbReference type="Proteomes" id="UP001301958">
    <property type="component" value="Unassembled WGS sequence"/>
</dbReference>
<feature type="region of interest" description="Disordered" evidence="5">
    <location>
        <begin position="327"/>
        <end position="460"/>
    </location>
</feature>
<dbReference type="GO" id="GO:0003677">
    <property type="term" value="F:DNA binding"/>
    <property type="evidence" value="ECO:0007669"/>
    <property type="project" value="UniProtKB-KW"/>
</dbReference>
<dbReference type="PANTHER" id="PTHR46910:SF3">
    <property type="entry name" value="HALOTOLERANCE PROTEIN 9-RELATED"/>
    <property type="match status" value="1"/>
</dbReference>
<sequence>MDEILQHQQSFDSDSGTPQRKRIAVACGRCRKRKIRCSGDPGHNQPCSNCRNAGAEPCVFLRVASRETPFRADLGDFPFGGVDARLHASRSMAFHPHELASQPLGPDILPSYRGGYPSQPYTPATKAYYPAMSPFQTAYNEEYDYSSYPTVPSQSVMSADPVQVNVGMPMPPAWPTTAAARTAKSGGYTHHLYSMEPETSTYSAYTSTALVHRPAQTGMSSDTPSFSFSNVAASLPTSPPPGRHLPTPIITPLTRSSTVPYPSTINTNKHITPTTSMSLSSTSSSLSEIASTPSYTTTGYDVVSSPISYSPPSSRPAISDTYANSSQPEQIFSDSTRDNLTSNGPGYDQSGAIYSSETRRDSHSGGGGSGSGNHSTATYAPAESAHEATHHDHVTPHPHPHQHHAHASHSHASSHHHHHHHSVNDTATSTSSGGGTSHHGGHGHGHLHAESRQVAVSTRH</sequence>
<evidence type="ECO:0000256" key="1">
    <source>
        <dbReference type="ARBA" id="ARBA00004123"/>
    </source>
</evidence>
<dbReference type="SUPFAM" id="SSF57701">
    <property type="entry name" value="Zn2/Cys6 DNA-binding domain"/>
    <property type="match status" value="1"/>
</dbReference>
<feature type="compositionally biased region" description="Low complexity" evidence="5">
    <location>
        <begin position="271"/>
        <end position="294"/>
    </location>
</feature>
<dbReference type="PROSITE" id="PS50048">
    <property type="entry name" value="ZN2_CY6_FUNGAL_2"/>
    <property type="match status" value="1"/>
</dbReference>
<feature type="compositionally biased region" description="Polar residues" evidence="5">
    <location>
        <begin position="253"/>
        <end position="270"/>
    </location>
</feature>
<keyword evidence="3" id="KW-0238">DNA-binding</keyword>
<dbReference type="Gene3D" id="4.10.240.10">
    <property type="entry name" value="Zn(2)-C6 fungal-type DNA-binding domain"/>
    <property type="match status" value="1"/>
</dbReference>
<dbReference type="GO" id="GO:0005634">
    <property type="term" value="C:nucleus"/>
    <property type="evidence" value="ECO:0007669"/>
    <property type="project" value="UniProtKB-SubCell"/>
</dbReference>
<feature type="region of interest" description="Disordered" evidence="5">
    <location>
        <begin position="252"/>
        <end position="302"/>
    </location>
</feature>
<feature type="compositionally biased region" description="Basic and acidic residues" evidence="5">
    <location>
        <begin position="384"/>
        <end position="395"/>
    </location>
</feature>
<dbReference type="GO" id="GO:0008270">
    <property type="term" value="F:zinc ion binding"/>
    <property type="evidence" value="ECO:0007669"/>
    <property type="project" value="InterPro"/>
</dbReference>
<keyword evidence="8" id="KW-1185">Reference proteome</keyword>
<dbReference type="SMART" id="SM00066">
    <property type="entry name" value="GAL4"/>
    <property type="match status" value="1"/>
</dbReference>
<dbReference type="EMBL" id="MU865386">
    <property type="protein sequence ID" value="KAK4224681.1"/>
    <property type="molecule type" value="Genomic_DNA"/>
</dbReference>
<dbReference type="GO" id="GO:0000981">
    <property type="term" value="F:DNA-binding transcription factor activity, RNA polymerase II-specific"/>
    <property type="evidence" value="ECO:0007669"/>
    <property type="project" value="InterPro"/>
</dbReference>
<evidence type="ECO:0000256" key="2">
    <source>
        <dbReference type="ARBA" id="ARBA00022723"/>
    </source>
</evidence>
<protein>
    <recommendedName>
        <fullName evidence="6">Zn(2)-C6 fungal-type domain-containing protein</fullName>
    </recommendedName>
</protein>
<dbReference type="PANTHER" id="PTHR46910">
    <property type="entry name" value="TRANSCRIPTION FACTOR PDR1"/>
    <property type="match status" value="1"/>
</dbReference>
<reference evidence="7" key="1">
    <citation type="journal article" date="2023" name="Mol. Phylogenet. Evol.">
        <title>Genome-scale phylogeny and comparative genomics of the fungal order Sordariales.</title>
        <authorList>
            <person name="Hensen N."/>
            <person name="Bonometti L."/>
            <person name="Westerberg I."/>
            <person name="Brannstrom I.O."/>
            <person name="Guillou S."/>
            <person name="Cros-Aarteil S."/>
            <person name="Calhoun S."/>
            <person name="Haridas S."/>
            <person name="Kuo A."/>
            <person name="Mondo S."/>
            <person name="Pangilinan J."/>
            <person name="Riley R."/>
            <person name="LaButti K."/>
            <person name="Andreopoulos B."/>
            <person name="Lipzen A."/>
            <person name="Chen C."/>
            <person name="Yan M."/>
            <person name="Daum C."/>
            <person name="Ng V."/>
            <person name="Clum A."/>
            <person name="Steindorff A."/>
            <person name="Ohm R.A."/>
            <person name="Martin F."/>
            <person name="Silar P."/>
            <person name="Natvig D.O."/>
            <person name="Lalanne C."/>
            <person name="Gautier V."/>
            <person name="Ament-Velasquez S.L."/>
            <person name="Kruys A."/>
            <person name="Hutchinson M.I."/>
            <person name="Powell A.J."/>
            <person name="Barry K."/>
            <person name="Miller A.N."/>
            <person name="Grigoriev I.V."/>
            <person name="Debuchy R."/>
            <person name="Gladieux P."/>
            <person name="Hiltunen Thoren M."/>
            <person name="Johannesson H."/>
        </authorList>
    </citation>
    <scope>NUCLEOTIDE SEQUENCE</scope>
    <source>
        <strain evidence="7">CBS 990.96</strain>
    </source>
</reference>
<dbReference type="InterPro" id="IPR001138">
    <property type="entry name" value="Zn2Cys6_DnaBD"/>
</dbReference>
<feature type="domain" description="Zn(2)-C6 fungal-type" evidence="6">
    <location>
        <begin position="26"/>
        <end position="60"/>
    </location>
</feature>
<dbReference type="CDD" id="cd00067">
    <property type="entry name" value="GAL4"/>
    <property type="match status" value="1"/>
</dbReference>
<gene>
    <name evidence="7" type="ORF">QBC38DRAFT_446236</name>
</gene>
<organism evidence="7 8">
    <name type="scientific">Podospora fimiseda</name>
    <dbReference type="NCBI Taxonomy" id="252190"/>
    <lineage>
        <taxon>Eukaryota</taxon>
        <taxon>Fungi</taxon>
        <taxon>Dikarya</taxon>
        <taxon>Ascomycota</taxon>
        <taxon>Pezizomycotina</taxon>
        <taxon>Sordariomycetes</taxon>
        <taxon>Sordariomycetidae</taxon>
        <taxon>Sordariales</taxon>
        <taxon>Podosporaceae</taxon>
        <taxon>Podospora</taxon>
    </lineage>
</organism>
<comment type="subcellular location">
    <subcellularLocation>
        <location evidence="1">Nucleus</location>
    </subcellularLocation>
</comment>
<evidence type="ECO:0000259" key="6">
    <source>
        <dbReference type="PROSITE" id="PS50048"/>
    </source>
</evidence>
<feature type="compositionally biased region" description="Polar residues" evidence="5">
    <location>
        <begin position="327"/>
        <end position="344"/>
    </location>
</feature>
<evidence type="ECO:0000256" key="3">
    <source>
        <dbReference type="ARBA" id="ARBA00023125"/>
    </source>
</evidence>
<keyword evidence="2" id="KW-0479">Metal-binding</keyword>